<organism evidence="2 3">
    <name type="scientific">Sphingomonas crocodyli</name>
    <dbReference type="NCBI Taxonomy" id="1979270"/>
    <lineage>
        <taxon>Bacteria</taxon>
        <taxon>Pseudomonadati</taxon>
        <taxon>Pseudomonadota</taxon>
        <taxon>Alphaproteobacteria</taxon>
        <taxon>Sphingomonadales</taxon>
        <taxon>Sphingomonadaceae</taxon>
        <taxon>Sphingomonas</taxon>
    </lineage>
</organism>
<dbReference type="GO" id="GO:0008168">
    <property type="term" value="F:methyltransferase activity"/>
    <property type="evidence" value="ECO:0007669"/>
    <property type="project" value="UniProtKB-KW"/>
</dbReference>
<proteinExistence type="predicted"/>
<dbReference type="EMBL" id="SACN01000003">
    <property type="protein sequence ID" value="RVT90437.1"/>
    <property type="molecule type" value="Genomic_DNA"/>
</dbReference>
<dbReference type="OrthoDB" id="9805585at2"/>
<dbReference type="SUPFAM" id="SSF53335">
    <property type="entry name" value="S-adenosyl-L-methionine-dependent methyltransferases"/>
    <property type="match status" value="1"/>
</dbReference>
<comment type="caution">
    <text evidence="2">The sequence shown here is derived from an EMBL/GenBank/DDBJ whole genome shotgun (WGS) entry which is preliminary data.</text>
</comment>
<evidence type="ECO:0000313" key="2">
    <source>
        <dbReference type="EMBL" id="RVT90437.1"/>
    </source>
</evidence>
<keyword evidence="2" id="KW-0808">Transferase</keyword>
<dbReference type="InterPro" id="IPR029063">
    <property type="entry name" value="SAM-dependent_MTases_sf"/>
</dbReference>
<name>A0A437LYH7_9SPHN</name>
<dbReference type="Pfam" id="PF13649">
    <property type="entry name" value="Methyltransf_25"/>
    <property type="match status" value="1"/>
</dbReference>
<feature type="domain" description="Methyltransferase" evidence="1">
    <location>
        <begin position="48"/>
        <end position="146"/>
    </location>
</feature>
<dbReference type="Proteomes" id="UP000282971">
    <property type="component" value="Unassembled WGS sequence"/>
</dbReference>
<evidence type="ECO:0000313" key="3">
    <source>
        <dbReference type="Proteomes" id="UP000282971"/>
    </source>
</evidence>
<keyword evidence="2" id="KW-0489">Methyltransferase</keyword>
<dbReference type="Gene3D" id="3.40.50.150">
    <property type="entry name" value="Vaccinia Virus protein VP39"/>
    <property type="match status" value="1"/>
</dbReference>
<dbReference type="InterPro" id="IPR041698">
    <property type="entry name" value="Methyltransf_25"/>
</dbReference>
<dbReference type="AlphaFoldDB" id="A0A437LYH7"/>
<evidence type="ECO:0000259" key="1">
    <source>
        <dbReference type="Pfam" id="PF13649"/>
    </source>
</evidence>
<protein>
    <submittedName>
        <fullName evidence="2">Methyltransferase domain-containing protein</fullName>
    </submittedName>
</protein>
<accession>A0A437LYH7</accession>
<reference evidence="2 3" key="1">
    <citation type="submission" date="2019-01" db="EMBL/GenBank/DDBJ databases">
        <authorList>
            <person name="Chen W.-M."/>
        </authorList>
    </citation>
    <scope>NUCLEOTIDE SEQUENCE [LARGE SCALE GENOMIC DNA]</scope>
    <source>
        <strain evidence="2 3">CCP-7</strain>
    </source>
</reference>
<gene>
    <name evidence="2" type="ORF">EOD43_19480</name>
</gene>
<keyword evidence="3" id="KW-1185">Reference proteome</keyword>
<dbReference type="GO" id="GO:0032259">
    <property type="term" value="P:methylation"/>
    <property type="evidence" value="ECO:0007669"/>
    <property type="project" value="UniProtKB-KW"/>
</dbReference>
<sequence>MQRNDFWVGASEFLRNPAMVGSAFPASTMMVDRMLAPLDWSSISVLVEYGPGTGRFTFAALDRMRCDATLLAIDTGAGFVESLRARNDDPRLIVIEGNACDVNRHLADHGLENADCILTGLPFSTLPPEQAEAIMRETAIALQPSGMLAAYQMRTAIRPLIERHFARIDQDYEWLNIPPCHLYWADRPIDQPISASGLKVCV</sequence>